<dbReference type="OrthoDB" id="9990834at2759"/>
<dbReference type="Gene3D" id="1.10.730.10">
    <property type="entry name" value="Isoleucyl-tRNA Synthetase, Domain 1"/>
    <property type="match status" value="1"/>
</dbReference>
<dbReference type="AlphaFoldDB" id="A0A034VU75"/>
<feature type="non-terminal residue" evidence="2">
    <location>
        <position position="1"/>
    </location>
</feature>
<dbReference type="EMBL" id="GAKP01013567">
    <property type="protein sequence ID" value="JAC45385.1"/>
    <property type="molecule type" value="Transcribed_RNA"/>
</dbReference>
<sequence length="521" mass="59687">PTVRIMLLSRQCCIFQLTSYFMIVLAENGNIFLHSLLETENSGAGRERQNSDIMENKESKQIEMSNPIAFITENLCLYLLEKPSLFPGVNIPKKATNFIRTHKEKLKVQGEFSFPCRSELWNNCCKETGHKLRSIAFDMFKDEGEDVSINAQERFLKTAAAWTFPVERIKIDNERCFLYLQRQAVMTTLLQQVLKNDNTNTFGKLEKDPKQRVYFSRINQAGEEMEELSLYRVKLLEDILGRVFEYSKWTMITEEEVMEAKQGKGQGVLQVQVISAAGKPSINAVVIPSSMLSSATIRCGIVIDPITGKITKLKTKEYLSCRSNDMCLMAMHKYGVRVKDDTRFSTLMSRLGAAAVTVDLMEVRFSSPVQIIRSGKGSTKGAAFILYNSARLESLLRRFDEKVENGDYEGLPPLDSIDFTLLDEEEEWQLVFCYIFAFPNLIESCLEQIQKGICAVHTIVRFLGDFAALFSVYYRRIRILTQETRQHLMPYVYARIYLVKAVREILNKALALLDIEPVHFM</sequence>
<accession>A0A034VU75</accession>
<gene>
    <name evidence="2" type="primary">DALD3</name>
</gene>
<reference evidence="2" key="1">
    <citation type="journal article" date="2014" name="BMC Genomics">
        <title>Characterizing the developmental transcriptome of the oriental fruit fly, Bactrocera dorsalis (Diptera: Tephritidae) through comparative genomic analysis with Drosophila melanogaster utilizing modENCODE datasets.</title>
        <authorList>
            <person name="Geib S.M."/>
            <person name="Calla B."/>
            <person name="Hall B."/>
            <person name="Hou S."/>
            <person name="Manoukis N.C."/>
        </authorList>
    </citation>
    <scope>NUCLEOTIDE SEQUENCE</scope>
    <source>
        <strain evidence="2">Punador</strain>
    </source>
</reference>
<dbReference type="Pfam" id="PF05746">
    <property type="entry name" value="DALR_1"/>
    <property type="match status" value="1"/>
</dbReference>
<dbReference type="PANTHER" id="PTHR16043">
    <property type="entry name" value="DALRD3 PROTEIN"/>
    <property type="match status" value="1"/>
</dbReference>
<feature type="domain" description="DALR anticodon binding" evidence="1">
    <location>
        <begin position="385"/>
        <end position="521"/>
    </location>
</feature>
<dbReference type="InterPro" id="IPR008909">
    <property type="entry name" value="DALR_anticod-bd"/>
</dbReference>
<dbReference type="GO" id="GO:0106217">
    <property type="term" value="P:tRNA C3-cytosine methylation"/>
    <property type="evidence" value="ECO:0007669"/>
    <property type="project" value="TreeGrafter"/>
</dbReference>
<dbReference type="GO" id="GO:0005524">
    <property type="term" value="F:ATP binding"/>
    <property type="evidence" value="ECO:0007669"/>
    <property type="project" value="InterPro"/>
</dbReference>
<dbReference type="InterPro" id="IPR037380">
    <property type="entry name" value="DALRD3"/>
</dbReference>
<proteinExistence type="predicted"/>
<evidence type="ECO:0000259" key="1">
    <source>
        <dbReference type="SMART" id="SM00836"/>
    </source>
</evidence>
<evidence type="ECO:0000313" key="2">
    <source>
        <dbReference type="EMBL" id="JAC45385.1"/>
    </source>
</evidence>
<dbReference type="PANTHER" id="PTHR16043:SF1">
    <property type="entry name" value="DALR ANTICODON-BINDING DOMAIN-CONTAINING PROTEIN 3"/>
    <property type="match status" value="1"/>
</dbReference>
<protein>
    <submittedName>
        <fullName evidence="2">DALR anticodon-binding domain-containing protein 3</fullName>
    </submittedName>
</protein>
<dbReference type="SUPFAM" id="SSF47323">
    <property type="entry name" value="Anticodon-binding domain of a subclass of class I aminoacyl-tRNA synthetases"/>
    <property type="match status" value="1"/>
</dbReference>
<organism evidence="2">
    <name type="scientific">Bactrocera dorsalis</name>
    <name type="common">Oriental fruit fly</name>
    <name type="synonym">Dacus dorsalis</name>
    <dbReference type="NCBI Taxonomy" id="27457"/>
    <lineage>
        <taxon>Eukaryota</taxon>
        <taxon>Metazoa</taxon>
        <taxon>Ecdysozoa</taxon>
        <taxon>Arthropoda</taxon>
        <taxon>Hexapoda</taxon>
        <taxon>Insecta</taxon>
        <taxon>Pterygota</taxon>
        <taxon>Neoptera</taxon>
        <taxon>Endopterygota</taxon>
        <taxon>Diptera</taxon>
        <taxon>Brachycera</taxon>
        <taxon>Muscomorpha</taxon>
        <taxon>Tephritoidea</taxon>
        <taxon>Tephritidae</taxon>
        <taxon>Bactrocera</taxon>
        <taxon>Bactrocera</taxon>
    </lineage>
</organism>
<dbReference type="GO" id="GO:0006420">
    <property type="term" value="P:arginyl-tRNA aminoacylation"/>
    <property type="evidence" value="ECO:0007669"/>
    <property type="project" value="InterPro"/>
</dbReference>
<dbReference type="SMART" id="SM00836">
    <property type="entry name" value="DALR_1"/>
    <property type="match status" value="1"/>
</dbReference>
<dbReference type="GO" id="GO:0004814">
    <property type="term" value="F:arginine-tRNA ligase activity"/>
    <property type="evidence" value="ECO:0007669"/>
    <property type="project" value="InterPro"/>
</dbReference>
<name>A0A034VU75_BACDO</name>
<dbReference type="GO" id="GO:0000049">
    <property type="term" value="F:tRNA binding"/>
    <property type="evidence" value="ECO:0007669"/>
    <property type="project" value="TreeGrafter"/>
</dbReference>
<dbReference type="InterPro" id="IPR009080">
    <property type="entry name" value="tRNAsynth_Ia_anticodon-bd"/>
</dbReference>